<evidence type="ECO:0000313" key="1">
    <source>
        <dbReference type="EMBL" id="CAG8664194.1"/>
    </source>
</evidence>
<reference evidence="1" key="1">
    <citation type="submission" date="2021-06" db="EMBL/GenBank/DDBJ databases">
        <authorList>
            <person name="Kallberg Y."/>
            <person name="Tangrot J."/>
            <person name="Rosling A."/>
        </authorList>
    </citation>
    <scope>NUCLEOTIDE SEQUENCE</scope>
    <source>
        <strain evidence="1">MA453B</strain>
    </source>
</reference>
<protein>
    <submittedName>
        <fullName evidence="1">24754_t:CDS:1</fullName>
    </submittedName>
</protein>
<organism evidence="1 2">
    <name type="scientific">Dentiscutata erythropus</name>
    <dbReference type="NCBI Taxonomy" id="1348616"/>
    <lineage>
        <taxon>Eukaryota</taxon>
        <taxon>Fungi</taxon>
        <taxon>Fungi incertae sedis</taxon>
        <taxon>Mucoromycota</taxon>
        <taxon>Glomeromycotina</taxon>
        <taxon>Glomeromycetes</taxon>
        <taxon>Diversisporales</taxon>
        <taxon>Gigasporaceae</taxon>
        <taxon>Dentiscutata</taxon>
    </lineage>
</organism>
<feature type="non-terminal residue" evidence="1">
    <location>
        <position position="1"/>
    </location>
</feature>
<dbReference type="Proteomes" id="UP000789405">
    <property type="component" value="Unassembled WGS sequence"/>
</dbReference>
<dbReference type="EMBL" id="CAJVPY010006514">
    <property type="protein sequence ID" value="CAG8664194.1"/>
    <property type="molecule type" value="Genomic_DNA"/>
</dbReference>
<dbReference type="AlphaFoldDB" id="A0A9N9E8K0"/>
<sequence length="102" mass="12172">QKTLNYLNDIDEPKKKPLRAQVIDFSTVRLETDNFEEKVCARIHDKEFCIRCFFSEECLQKFERINGWKKNYYNAEWRRVPPEQRKILDALPGWGSDTKTSG</sequence>
<dbReference type="OrthoDB" id="2409872at2759"/>
<name>A0A9N9E8K0_9GLOM</name>
<keyword evidence="2" id="KW-1185">Reference proteome</keyword>
<comment type="caution">
    <text evidence="1">The sequence shown here is derived from an EMBL/GenBank/DDBJ whole genome shotgun (WGS) entry which is preliminary data.</text>
</comment>
<proteinExistence type="predicted"/>
<gene>
    <name evidence="1" type="ORF">DERYTH_LOCUS10875</name>
</gene>
<accession>A0A9N9E8K0</accession>
<evidence type="ECO:0000313" key="2">
    <source>
        <dbReference type="Proteomes" id="UP000789405"/>
    </source>
</evidence>